<evidence type="ECO:0000259" key="13">
    <source>
        <dbReference type="PROSITE" id="PS51296"/>
    </source>
</evidence>
<dbReference type="GO" id="GO:0016020">
    <property type="term" value="C:membrane"/>
    <property type="evidence" value="ECO:0007669"/>
    <property type="project" value="UniProtKB-SubCell"/>
</dbReference>
<evidence type="ECO:0000256" key="10">
    <source>
        <dbReference type="ARBA" id="ARBA00038001"/>
    </source>
</evidence>
<keyword evidence="2 12" id="KW-0812">Transmembrane</keyword>
<evidence type="ECO:0000313" key="15">
    <source>
        <dbReference type="Proteomes" id="UP000283523"/>
    </source>
</evidence>
<keyword evidence="6" id="KW-0408">Iron</keyword>
<sequence length="352" mass="38987">MAEHYSSVLWNRQKRLYDLTIAGLAVVYLVIFCTLQAVLFPQVTTETIIIRATSTLAFLMLHVILMIGPLCRLDRRFLPLLYNRRHLGVSMFVVAAVHGGFSILQFHTRGDVDPLVSLFASERQYASFSQFPFQPLGFVALLILFVMAATSHDFWLKNLSPRVWKMLHMGVYLAYALIVMHVALGILQQETSPVYAGLMAVGILTVTGLHLAAAFIGNRHELHPAAPPADGFVQVCDVADIAENRAKTMLINGQNIALFRYDGKLSAVSNLCRHQNGPLGEGRIIDGCITCPWHGYQYLPQNGQSPPPFTERIETYAVRCVGTTVWVNPQPHPPGTPLAPALLNPTTLSDEN</sequence>
<dbReference type="PANTHER" id="PTHR21496">
    <property type="entry name" value="FERREDOXIN-RELATED"/>
    <property type="match status" value="1"/>
</dbReference>
<evidence type="ECO:0000256" key="4">
    <source>
        <dbReference type="ARBA" id="ARBA00022723"/>
    </source>
</evidence>
<reference evidence="14 15" key="1">
    <citation type="submission" date="2018-08" db="EMBL/GenBank/DDBJ databases">
        <title>Fibrisoma montanum sp. nov., isolated from Danxia mountain soil.</title>
        <authorList>
            <person name="Huang Y."/>
        </authorList>
    </citation>
    <scope>NUCLEOTIDE SEQUENCE [LARGE SCALE GENOMIC DNA]</scope>
    <source>
        <strain evidence="14 15">HYT19</strain>
    </source>
</reference>
<keyword evidence="3" id="KW-0001">2Fe-2S</keyword>
<comment type="cofactor">
    <cofactor evidence="9">
        <name>[2Fe-2S] cluster</name>
        <dbReference type="ChEBI" id="CHEBI:190135"/>
    </cofactor>
</comment>
<evidence type="ECO:0000256" key="8">
    <source>
        <dbReference type="ARBA" id="ARBA00023136"/>
    </source>
</evidence>
<feature type="region of interest" description="Disordered" evidence="11">
    <location>
        <begin position="331"/>
        <end position="352"/>
    </location>
</feature>
<dbReference type="AlphaFoldDB" id="A0A418MCC1"/>
<keyword evidence="4" id="KW-0479">Metal-binding</keyword>
<dbReference type="PANTHER" id="PTHR21496:SF0">
    <property type="entry name" value="RIESKE DOMAIN-CONTAINING PROTEIN"/>
    <property type="match status" value="1"/>
</dbReference>
<dbReference type="InterPro" id="IPR036922">
    <property type="entry name" value="Rieske_2Fe-2S_sf"/>
</dbReference>
<evidence type="ECO:0000256" key="6">
    <source>
        <dbReference type="ARBA" id="ARBA00023004"/>
    </source>
</evidence>
<name>A0A418MCC1_9BACT</name>
<dbReference type="SUPFAM" id="SSF50022">
    <property type="entry name" value="ISP domain"/>
    <property type="match status" value="1"/>
</dbReference>
<keyword evidence="7" id="KW-0411">Iron-sulfur</keyword>
<dbReference type="OrthoDB" id="593800at2"/>
<gene>
    <name evidence="14" type="ORF">DYU11_13680</name>
</gene>
<dbReference type="RefSeq" id="WP_119668225.1">
    <property type="nucleotide sequence ID" value="NZ_QXED01000003.1"/>
</dbReference>
<dbReference type="Pfam" id="PF01794">
    <property type="entry name" value="Ferric_reduct"/>
    <property type="match status" value="1"/>
</dbReference>
<dbReference type="GO" id="GO:0046872">
    <property type="term" value="F:metal ion binding"/>
    <property type="evidence" value="ECO:0007669"/>
    <property type="project" value="UniProtKB-KW"/>
</dbReference>
<keyword evidence="8 12" id="KW-0472">Membrane</keyword>
<evidence type="ECO:0000256" key="12">
    <source>
        <dbReference type="SAM" id="Phobius"/>
    </source>
</evidence>
<evidence type="ECO:0000256" key="3">
    <source>
        <dbReference type="ARBA" id="ARBA00022714"/>
    </source>
</evidence>
<accession>A0A418MCC1</accession>
<keyword evidence="5 12" id="KW-1133">Transmembrane helix</keyword>
<dbReference type="Gene3D" id="2.102.10.10">
    <property type="entry name" value="Rieske [2Fe-2S] iron-sulphur domain"/>
    <property type="match status" value="1"/>
</dbReference>
<dbReference type="PROSITE" id="PS51296">
    <property type="entry name" value="RIESKE"/>
    <property type="match status" value="1"/>
</dbReference>
<dbReference type="Pfam" id="PF00355">
    <property type="entry name" value="Rieske"/>
    <property type="match status" value="1"/>
</dbReference>
<evidence type="ECO:0000256" key="11">
    <source>
        <dbReference type="SAM" id="MobiDB-lite"/>
    </source>
</evidence>
<evidence type="ECO:0000256" key="9">
    <source>
        <dbReference type="ARBA" id="ARBA00034078"/>
    </source>
</evidence>
<feature type="transmembrane region" description="Helical" evidence="12">
    <location>
        <begin position="87"/>
        <end position="108"/>
    </location>
</feature>
<feature type="transmembrane region" description="Helical" evidence="12">
    <location>
        <begin position="48"/>
        <end position="67"/>
    </location>
</feature>
<evidence type="ECO:0000256" key="5">
    <source>
        <dbReference type="ARBA" id="ARBA00022989"/>
    </source>
</evidence>
<keyword evidence="15" id="KW-1185">Reference proteome</keyword>
<evidence type="ECO:0000256" key="7">
    <source>
        <dbReference type="ARBA" id="ARBA00023014"/>
    </source>
</evidence>
<dbReference type="EMBL" id="QXED01000003">
    <property type="protein sequence ID" value="RIV24009.1"/>
    <property type="molecule type" value="Genomic_DNA"/>
</dbReference>
<dbReference type="Proteomes" id="UP000283523">
    <property type="component" value="Unassembled WGS sequence"/>
</dbReference>
<feature type="transmembrane region" description="Helical" evidence="12">
    <location>
        <begin position="128"/>
        <end position="149"/>
    </location>
</feature>
<protein>
    <submittedName>
        <fullName evidence="14">(2Fe-2S)-binding protein</fullName>
    </submittedName>
</protein>
<evidence type="ECO:0000256" key="2">
    <source>
        <dbReference type="ARBA" id="ARBA00022692"/>
    </source>
</evidence>
<evidence type="ECO:0000313" key="14">
    <source>
        <dbReference type="EMBL" id="RIV24009.1"/>
    </source>
</evidence>
<dbReference type="GO" id="GO:0051537">
    <property type="term" value="F:2 iron, 2 sulfur cluster binding"/>
    <property type="evidence" value="ECO:0007669"/>
    <property type="project" value="UniProtKB-KW"/>
</dbReference>
<dbReference type="InterPro" id="IPR013130">
    <property type="entry name" value="Fe3_Rdtase_TM_dom"/>
</dbReference>
<comment type="similarity">
    <text evidence="10">Belongs to the bacterial ring-hydroxylating dioxygenase ferredoxin component family.</text>
</comment>
<dbReference type="InterPro" id="IPR017941">
    <property type="entry name" value="Rieske_2Fe-2S"/>
</dbReference>
<feature type="compositionally biased region" description="Low complexity" evidence="11">
    <location>
        <begin position="338"/>
        <end position="352"/>
    </location>
</feature>
<feature type="transmembrane region" description="Helical" evidence="12">
    <location>
        <begin position="194"/>
        <end position="216"/>
    </location>
</feature>
<evidence type="ECO:0000256" key="1">
    <source>
        <dbReference type="ARBA" id="ARBA00004141"/>
    </source>
</evidence>
<feature type="transmembrane region" description="Helical" evidence="12">
    <location>
        <begin position="21"/>
        <end position="42"/>
    </location>
</feature>
<comment type="subcellular location">
    <subcellularLocation>
        <location evidence="1">Membrane</location>
        <topology evidence="1">Multi-pass membrane protein</topology>
    </subcellularLocation>
</comment>
<proteinExistence type="inferred from homology"/>
<feature type="transmembrane region" description="Helical" evidence="12">
    <location>
        <begin position="170"/>
        <end position="188"/>
    </location>
</feature>
<organism evidence="14 15">
    <name type="scientific">Fibrisoma montanum</name>
    <dbReference type="NCBI Taxonomy" id="2305895"/>
    <lineage>
        <taxon>Bacteria</taxon>
        <taxon>Pseudomonadati</taxon>
        <taxon>Bacteroidota</taxon>
        <taxon>Cytophagia</taxon>
        <taxon>Cytophagales</taxon>
        <taxon>Spirosomataceae</taxon>
        <taxon>Fibrisoma</taxon>
    </lineage>
</organism>
<comment type="caution">
    <text evidence="14">The sequence shown here is derived from an EMBL/GenBank/DDBJ whole genome shotgun (WGS) entry which is preliminary data.</text>
</comment>
<feature type="domain" description="Rieske" evidence="13">
    <location>
        <begin position="233"/>
        <end position="327"/>
    </location>
</feature>